<proteinExistence type="predicted"/>
<comment type="caution">
    <text evidence="1">The sequence shown here is derived from an EMBL/GenBank/DDBJ whole genome shotgun (WGS) entry which is preliminary data.</text>
</comment>
<protein>
    <submittedName>
        <fullName evidence="1">Uncharacterized protein</fullName>
    </submittedName>
</protein>
<dbReference type="RefSeq" id="WP_125915606.1">
    <property type="nucleotide sequence ID" value="NZ_RWHU01000012.1"/>
</dbReference>
<dbReference type="AlphaFoldDB" id="A0A3R9VVT8"/>
<organism evidence="1 2">
    <name type="scientific">Enterobacter huaxiensis</name>
    <dbReference type="NCBI Taxonomy" id="2494702"/>
    <lineage>
        <taxon>Bacteria</taxon>
        <taxon>Pseudomonadati</taxon>
        <taxon>Pseudomonadota</taxon>
        <taxon>Gammaproteobacteria</taxon>
        <taxon>Enterobacterales</taxon>
        <taxon>Enterobacteriaceae</taxon>
        <taxon>Enterobacter</taxon>
    </lineage>
</organism>
<accession>A0A3R9VVT8</accession>
<sequence length="112" mass="12452">MNPNRKPPQKFDSMWDLITELNAAGHPDDNLWYKGDIRAGDELIFSPRYFLSAACRLIGQRNSDGKWTTIYGYDDPVLPGGPLPAGAHNLAEKKDTLELFVHKGDGPVLANE</sequence>
<gene>
    <name evidence="1" type="ORF">EJE24_22455</name>
</gene>
<dbReference type="Proteomes" id="UP000276389">
    <property type="component" value="Unassembled WGS sequence"/>
</dbReference>
<name>A0A3R9VVT8_9ENTR</name>
<reference evidence="1 2" key="1">
    <citation type="submission" date="2018-12" db="EMBL/GenBank/DDBJ databases">
        <title>The Genome Submission of two Enterobacter spp. strains.</title>
        <authorList>
            <person name="Wu W."/>
            <person name="Wei L."/>
            <person name="Feng Y."/>
            <person name="Zong Z."/>
        </authorList>
    </citation>
    <scope>NUCLEOTIDE SEQUENCE [LARGE SCALE GENOMIC DNA]</scope>
    <source>
        <strain evidence="1 2">WCHEHu045002</strain>
    </source>
</reference>
<evidence type="ECO:0000313" key="2">
    <source>
        <dbReference type="Proteomes" id="UP000276389"/>
    </source>
</evidence>
<evidence type="ECO:0000313" key="1">
    <source>
        <dbReference type="EMBL" id="RSK63118.1"/>
    </source>
</evidence>
<dbReference type="EMBL" id="RWHU01000012">
    <property type="protein sequence ID" value="RSK63118.1"/>
    <property type="molecule type" value="Genomic_DNA"/>
</dbReference>